<dbReference type="EMBL" id="SBII01000013">
    <property type="protein sequence ID" value="RWW92117.1"/>
    <property type="molecule type" value="Genomic_DNA"/>
</dbReference>
<dbReference type="Pfam" id="PF13585">
    <property type="entry name" value="CHU_C"/>
    <property type="match status" value="1"/>
</dbReference>
<dbReference type="AlphaFoldDB" id="A0A444GMF0"/>
<protein>
    <submittedName>
        <fullName evidence="2">T9SS type B sorting domain-containing protein</fullName>
    </submittedName>
</protein>
<organism evidence="2 3">
    <name type="scientific">Flavobacterium cerinum</name>
    <dbReference type="NCBI Taxonomy" id="2502784"/>
    <lineage>
        <taxon>Bacteria</taxon>
        <taxon>Pseudomonadati</taxon>
        <taxon>Bacteroidota</taxon>
        <taxon>Flavobacteriia</taxon>
        <taxon>Flavobacteriales</taxon>
        <taxon>Flavobacteriaceae</taxon>
        <taxon>Flavobacterium</taxon>
    </lineage>
</organism>
<dbReference type="NCBIfam" id="TIGR04131">
    <property type="entry name" value="Bac_Flav_CTERM"/>
    <property type="match status" value="1"/>
</dbReference>
<evidence type="ECO:0000313" key="3">
    <source>
        <dbReference type="Proteomes" id="UP000287527"/>
    </source>
</evidence>
<keyword evidence="1" id="KW-0732">Signal</keyword>
<dbReference type="InterPro" id="IPR026341">
    <property type="entry name" value="T9SS_type_B"/>
</dbReference>
<name>A0A444GMF0_9FLAO</name>
<proteinExistence type="predicted"/>
<feature type="signal peptide" evidence="1">
    <location>
        <begin position="1"/>
        <end position="27"/>
    </location>
</feature>
<dbReference type="Proteomes" id="UP000287527">
    <property type="component" value="Unassembled WGS sequence"/>
</dbReference>
<comment type="caution">
    <text evidence="2">The sequence shown here is derived from an EMBL/GenBank/DDBJ whole genome shotgun (WGS) entry which is preliminary data.</text>
</comment>
<feature type="chain" id="PRO_5019377788" evidence="1">
    <location>
        <begin position="28"/>
        <end position="1093"/>
    </location>
</feature>
<reference evidence="2 3" key="1">
    <citation type="submission" date="2019-01" db="EMBL/GenBank/DDBJ databases">
        <title>Flavobacterium sp. nov.,isolated from freshwater.</title>
        <authorList>
            <person name="Zhang R."/>
            <person name="Du Z.-J."/>
        </authorList>
    </citation>
    <scope>NUCLEOTIDE SEQUENCE [LARGE SCALE GENOMIC DNA]</scope>
    <source>
        <strain evidence="2 3">1E403</strain>
    </source>
</reference>
<accession>A0A444GMF0</accession>
<evidence type="ECO:0000256" key="1">
    <source>
        <dbReference type="SAM" id="SignalP"/>
    </source>
</evidence>
<evidence type="ECO:0000313" key="2">
    <source>
        <dbReference type="EMBL" id="RWW92117.1"/>
    </source>
</evidence>
<gene>
    <name evidence="2" type="ORF">EPI11_15935</name>
</gene>
<keyword evidence="3" id="KW-1185">Reference proteome</keyword>
<dbReference type="OrthoDB" id="601690at2"/>
<sequence length="1093" mass="119854">MLRKFTTMKNFYTLLLFVLFFTITAHAQLSDFNLHLTKTNETCLGNGSLTFTVTNKTPNSSILYKVYLLPDATNPFTVLSSNTLGSLSAATYKVVAIQTLGNLMNQKEKTVTISYAIVPFVIDVTTSNQNCASGGNLIVIATSGTGASYEIISGPVTRPMQTSNVFIDLPAGTYNVRAFNNCGVGKVKTYTLTMYSNALSISDPIYADVNSPVCDSIKVMHNITPTSGIIAYPVSVEWRLAPLSIGGVPIVFNETFATGDSSILKPAMVMPRYLTESYSYDISVTDNCSILYERKNNMVDPGIDMLLETGKAPCGKKFIRLTAAKYTTSYTVNVVSAPAGFIPSAFNPTPNGPFTDDMIHYGSATNPVPFGQYILEITDLCGRKAIDTLSVEFVKPDPTVYAANNGCFSQYGSINISVAESKIVLATIIGAPATYTVPLPNNIFQNITLDGKIVLKNMPLGLYTITFVDDCGFSYQVKIEVPPYQEQPFMLLSLPSCIPDFGTVMMKSGNGVLTSVTIINAPSSFAHPLPYNASAFIAGNGILYMDNLPPGNYTFQGTDFCGLVVEKKVTVEGYTLPVDSFIFTPNCGAFSVTMQDNSNGAEAVGYWLQYYNEENDTWTNPFYNEVYVEGTVPTGTTGIGLNNNQTRNNLNFNGKFRIIKKFECYGNATAQMTICLSVLGEFTYTEDLAITAAYTLACKGEPTSVILEIKGYPVVYKIKEKNGQPFVVDNGPNNIFTNLEPAEYLFQIEDACGNIDVKGFNVQTLPSIADAVKPSDMIVCTEAGTMNTYQYHLTDQNAAILGPLHSAMYTITYHLLQADADSGSNALPEYYSNVSNGQIIYVRLIHNEIALCHGTTSFKLFIGEYPEPKIYTEGVICNEGTVAITAEGGFKSYYWSNGETTRTIYVSKPGIYTVTVEKAYGDRTCAGTGEVEIITSVTPSIVKIDIADWTRNENIITVHAEGSGNYEYSLDGRNYQVENVFTGLESGVYQVYVRDGNGCGEVKEEVVLLNYPNFFTPNGDGYNEKWRIEYSIKEPHMKVYIFDRYGKLITGFGSNSEGWDGTLNGVPLPSTDYWFVVTREDGRELKGHFSMLR</sequence>